<feature type="signal peptide" evidence="1">
    <location>
        <begin position="1"/>
        <end position="18"/>
    </location>
</feature>
<feature type="chain" id="PRO_5040420631" description="DUF8021 domain-containing protein" evidence="1">
    <location>
        <begin position="19"/>
        <end position="225"/>
    </location>
</feature>
<feature type="domain" description="DUF8021" evidence="2">
    <location>
        <begin position="135"/>
        <end position="191"/>
    </location>
</feature>
<dbReference type="EMBL" id="ML993922">
    <property type="protein sequence ID" value="KAF2202849.1"/>
    <property type="molecule type" value="Genomic_DNA"/>
</dbReference>
<evidence type="ECO:0000256" key="1">
    <source>
        <dbReference type="SAM" id="SignalP"/>
    </source>
</evidence>
<accession>A0A9P4JTA0</accession>
<protein>
    <recommendedName>
        <fullName evidence="2">DUF8021 domain-containing protein</fullName>
    </recommendedName>
</protein>
<name>A0A9P4JTA0_9PLEO</name>
<reference evidence="3" key="1">
    <citation type="journal article" date="2020" name="Stud. Mycol.">
        <title>101 Dothideomycetes genomes: a test case for predicting lifestyles and emergence of pathogens.</title>
        <authorList>
            <person name="Haridas S."/>
            <person name="Albert R."/>
            <person name="Binder M."/>
            <person name="Bloem J."/>
            <person name="Labutti K."/>
            <person name="Salamov A."/>
            <person name="Andreopoulos B."/>
            <person name="Baker S."/>
            <person name="Barry K."/>
            <person name="Bills G."/>
            <person name="Bluhm B."/>
            <person name="Cannon C."/>
            <person name="Castanera R."/>
            <person name="Culley D."/>
            <person name="Daum C."/>
            <person name="Ezra D."/>
            <person name="Gonzalez J."/>
            <person name="Henrissat B."/>
            <person name="Kuo A."/>
            <person name="Liang C."/>
            <person name="Lipzen A."/>
            <person name="Lutzoni F."/>
            <person name="Magnuson J."/>
            <person name="Mondo S."/>
            <person name="Nolan M."/>
            <person name="Ohm R."/>
            <person name="Pangilinan J."/>
            <person name="Park H.-J."/>
            <person name="Ramirez L."/>
            <person name="Alfaro M."/>
            <person name="Sun H."/>
            <person name="Tritt A."/>
            <person name="Yoshinaga Y."/>
            <person name="Zwiers L.-H."/>
            <person name="Turgeon B."/>
            <person name="Goodwin S."/>
            <person name="Spatafora J."/>
            <person name="Crous P."/>
            <person name="Grigoriev I."/>
        </authorList>
    </citation>
    <scope>NUCLEOTIDE SEQUENCE</scope>
    <source>
        <strain evidence="3">ATCC 74209</strain>
    </source>
</reference>
<gene>
    <name evidence="3" type="ORF">GQ43DRAFT_447846</name>
</gene>
<dbReference type="Pfam" id="PF26061">
    <property type="entry name" value="DUF8021"/>
    <property type="match status" value="1"/>
</dbReference>
<dbReference type="Proteomes" id="UP000799536">
    <property type="component" value="Unassembled WGS sequence"/>
</dbReference>
<dbReference type="OrthoDB" id="3515051at2759"/>
<evidence type="ECO:0000259" key="2">
    <source>
        <dbReference type="Pfam" id="PF26061"/>
    </source>
</evidence>
<dbReference type="AlphaFoldDB" id="A0A9P4JTA0"/>
<proteinExistence type="predicted"/>
<keyword evidence="1" id="KW-0732">Signal</keyword>
<organism evidence="3 4">
    <name type="scientific">Delitschia confertaspora ATCC 74209</name>
    <dbReference type="NCBI Taxonomy" id="1513339"/>
    <lineage>
        <taxon>Eukaryota</taxon>
        <taxon>Fungi</taxon>
        <taxon>Dikarya</taxon>
        <taxon>Ascomycota</taxon>
        <taxon>Pezizomycotina</taxon>
        <taxon>Dothideomycetes</taxon>
        <taxon>Pleosporomycetidae</taxon>
        <taxon>Pleosporales</taxon>
        <taxon>Delitschiaceae</taxon>
        <taxon>Delitschia</taxon>
    </lineage>
</organism>
<sequence length="225" mass="24787">MLSTAIVLVLAFAGTAHTACNRTTLETITANYISAQNLGQLSALPALTSATTYLDDDKPIQISTSILTTPLTIDSYRSILDSFTCTTFTELIVASSPKQYVIGTRMEIDPMANIVTRMETLSTEEGDWAFNATGYAYWNSREKWRYVVDEVMGTVVMWLLFPGLDRGSGRPSPDSHMFRVEGGTIRYIHTLSTCENYGCGMNWTLPQGPPGPMRSKEYGAVGIVR</sequence>
<evidence type="ECO:0000313" key="3">
    <source>
        <dbReference type="EMBL" id="KAF2202849.1"/>
    </source>
</evidence>
<comment type="caution">
    <text evidence="3">The sequence shown here is derived from an EMBL/GenBank/DDBJ whole genome shotgun (WGS) entry which is preliminary data.</text>
</comment>
<keyword evidence="4" id="KW-1185">Reference proteome</keyword>
<dbReference type="InterPro" id="IPR058334">
    <property type="entry name" value="DUF8021"/>
</dbReference>
<evidence type="ECO:0000313" key="4">
    <source>
        <dbReference type="Proteomes" id="UP000799536"/>
    </source>
</evidence>